<evidence type="ECO:0000259" key="1">
    <source>
        <dbReference type="Pfam" id="PF09346"/>
    </source>
</evidence>
<protein>
    <submittedName>
        <fullName evidence="2">SMI1 / KNR4 family protein</fullName>
    </submittedName>
</protein>
<reference evidence="2 3" key="1">
    <citation type="submission" date="2019-02" db="EMBL/GenBank/DDBJ databases">
        <title>Deep-cultivation of Planctomycetes and their phenomic and genomic characterization uncovers novel biology.</title>
        <authorList>
            <person name="Wiegand S."/>
            <person name="Jogler M."/>
            <person name="Boedeker C."/>
            <person name="Pinto D."/>
            <person name="Vollmers J."/>
            <person name="Rivas-Marin E."/>
            <person name="Kohn T."/>
            <person name="Peeters S.H."/>
            <person name="Heuer A."/>
            <person name="Rast P."/>
            <person name="Oberbeckmann S."/>
            <person name="Bunk B."/>
            <person name="Jeske O."/>
            <person name="Meyerdierks A."/>
            <person name="Storesund J.E."/>
            <person name="Kallscheuer N."/>
            <person name="Luecker S."/>
            <person name="Lage O.M."/>
            <person name="Pohl T."/>
            <person name="Merkel B.J."/>
            <person name="Hornburger P."/>
            <person name="Mueller R.-W."/>
            <person name="Bruemmer F."/>
            <person name="Labrenz M."/>
            <person name="Spormann A.M."/>
            <person name="Op den Camp H."/>
            <person name="Overmann J."/>
            <person name="Amann R."/>
            <person name="Jetten M.S.M."/>
            <person name="Mascher T."/>
            <person name="Medema M.H."/>
            <person name="Devos D.P."/>
            <person name="Kaster A.-K."/>
            <person name="Ovreas L."/>
            <person name="Rohde M."/>
            <person name="Galperin M.Y."/>
            <person name="Jogler C."/>
        </authorList>
    </citation>
    <scope>NUCLEOTIDE SEQUENCE [LARGE SCALE GENOMIC DNA]</scope>
    <source>
        <strain evidence="2 3">K23_9</strain>
    </source>
</reference>
<keyword evidence="3" id="KW-1185">Reference proteome</keyword>
<accession>A0A517NTR7</accession>
<dbReference type="Gene3D" id="3.40.1580.10">
    <property type="entry name" value="SMI1/KNR4-like"/>
    <property type="match status" value="1"/>
</dbReference>
<dbReference type="Proteomes" id="UP000319817">
    <property type="component" value="Chromosome"/>
</dbReference>
<proteinExistence type="predicted"/>
<organism evidence="2 3">
    <name type="scientific">Stieleria marina</name>
    <dbReference type="NCBI Taxonomy" id="1930275"/>
    <lineage>
        <taxon>Bacteria</taxon>
        <taxon>Pseudomonadati</taxon>
        <taxon>Planctomycetota</taxon>
        <taxon>Planctomycetia</taxon>
        <taxon>Pirellulales</taxon>
        <taxon>Pirellulaceae</taxon>
        <taxon>Stieleria</taxon>
    </lineage>
</organism>
<dbReference type="RefSeq" id="WP_145418116.1">
    <property type="nucleotide sequence ID" value="NZ_CP036526.1"/>
</dbReference>
<dbReference type="InterPro" id="IPR018958">
    <property type="entry name" value="Knr4/Smi1-like_dom"/>
</dbReference>
<feature type="domain" description="Knr4/Smi1-like" evidence="1">
    <location>
        <begin position="6"/>
        <end position="118"/>
    </location>
</feature>
<dbReference type="Pfam" id="PF09346">
    <property type="entry name" value="SMI1_KNR4"/>
    <property type="match status" value="1"/>
</dbReference>
<evidence type="ECO:0000313" key="2">
    <source>
        <dbReference type="EMBL" id="QDT10509.1"/>
    </source>
</evidence>
<evidence type="ECO:0000313" key="3">
    <source>
        <dbReference type="Proteomes" id="UP000319817"/>
    </source>
</evidence>
<name>A0A517NTR7_9BACT</name>
<gene>
    <name evidence="2" type="ORF">K239x_24660</name>
</gene>
<sequence length="133" mass="14468">MCEVPTSDEVQQFRSNCPPNVPATFIDFHLEHGAVKMDIESLGSGLVWLWPLRDVLQFSDEYGFDEFAPGLLGIGTDGCGELYAIDIRNDSSGAVGDVPATSLQWADFRPLATTFDGFAETLLNGTPIIEPKS</sequence>
<dbReference type="OrthoDB" id="9795554at2"/>
<dbReference type="InterPro" id="IPR037883">
    <property type="entry name" value="Knr4/Smi1-like_sf"/>
</dbReference>
<dbReference type="SUPFAM" id="SSF160631">
    <property type="entry name" value="SMI1/KNR4-like"/>
    <property type="match status" value="1"/>
</dbReference>
<dbReference type="AlphaFoldDB" id="A0A517NTR7"/>
<dbReference type="EMBL" id="CP036526">
    <property type="protein sequence ID" value="QDT10509.1"/>
    <property type="molecule type" value="Genomic_DNA"/>
</dbReference>